<comment type="caution">
    <text evidence="4">The sequence shown here is derived from an EMBL/GenBank/DDBJ whole genome shotgun (WGS) entry which is preliminary data.</text>
</comment>
<reference evidence="4 5" key="1">
    <citation type="submission" date="2019-03" db="EMBL/GenBank/DDBJ databases">
        <title>Draft genome sequence of Xylaria hypoxylon DSM 108379, a ubiquitous saprotrophic-parasitic fungi on hardwood.</title>
        <authorList>
            <person name="Buettner E."/>
            <person name="Leonhardt S."/>
            <person name="Gebauer A.M."/>
            <person name="Liers C."/>
            <person name="Hofrichter M."/>
            <person name="Kellner H."/>
        </authorList>
    </citation>
    <scope>NUCLEOTIDE SEQUENCE [LARGE SCALE GENOMIC DNA]</scope>
    <source>
        <strain evidence="4 5">DSM 108379</strain>
    </source>
</reference>
<organism evidence="4 5">
    <name type="scientific">Xylaria hypoxylon</name>
    <dbReference type="NCBI Taxonomy" id="37992"/>
    <lineage>
        <taxon>Eukaryota</taxon>
        <taxon>Fungi</taxon>
        <taxon>Dikarya</taxon>
        <taxon>Ascomycota</taxon>
        <taxon>Pezizomycotina</taxon>
        <taxon>Sordariomycetes</taxon>
        <taxon>Xylariomycetidae</taxon>
        <taxon>Xylariales</taxon>
        <taxon>Xylariaceae</taxon>
        <taxon>Xylaria</taxon>
    </lineage>
</organism>
<dbReference type="OrthoDB" id="408373at2759"/>
<dbReference type="GO" id="GO:0016787">
    <property type="term" value="F:hydrolase activity"/>
    <property type="evidence" value="ECO:0007669"/>
    <property type="project" value="UniProtKB-KW"/>
</dbReference>
<proteinExistence type="inferred from homology"/>
<dbReference type="Pfam" id="PF12697">
    <property type="entry name" value="Abhydrolase_6"/>
    <property type="match status" value="1"/>
</dbReference>
<protein>
    <recommendedName>
        <fullName evidence="3">AB hydrolase-1 domain-containing protein</fullName>
    </recommendedName>
</protein>
<dbReference type="PANTHER" id="PTHR43329">
    <property type="entry name" value="EPOXIDE HYDROLASE"/>
    <property type="match status" value="1"/>
</dbReference>
<evidence type="ECO:0000259" key="3">
    <source>
        <dbReference type="Pfam" id="PF12697"/>
    </source>
</evidence>
<accession>A0A4Z0YJK6</accession>
<comment type="similarity">
    <text evidence="2">Belongs to the AB hydrolase superfamily. Epoxide hydrolase family.</text>
</comment>
<evidence type="ECO:0000256" key="2">
    <source>
        <dbReference type="ARBA" id="ARBA00038334"/>
    </source>
</evidence>
<dbReference type="InterPro" id="IPR029058">
    <property type="entry name" value="AB_hydrolase_fold"/>
</dbReference>
<keyword evidence="5" id="KW-1185">Reference proteome</keyword>
<feature type="domain" description="AB hydrolase-1" evidence="3">
    <location>
        <begin position="47"/>
        <end position="339"/>
    </location>
</feature>
<evidence type="ECO:0000256" key="1">
    <source>
        <dbReference type="ARBA" id="ARBA00022801"/>
    </source>
</evidence>
<dbReference type="PRINTS" id="PR00412">
    <property type="entry name" value="EPOXHYDRLASE"/>
</dbReference>
<dbReference type="InterPro" id="IPR000073">
    <property type="entry name" value="AB_hydrolase_1"/>
</dbReference>
<sequence>MAGQSQPPEQFKGFESLSSGTYNTPGGSILSYSHTPVSQHKPGAPILVFLHGWPQTRYIWRYAVPVLSEKGYTLFVPDLPGYGYSTMSTVSASDVGSKSEHDRVTVGFGVLSAVRAVYGNGSSSSIHDEDELRVVLIGHDRGGRVTQRLVTSSSTSSPAVPESLKIRILGAMLLDIVPYSAQWSAHANPRASTRYWHWSFLPSALSVPMVQAYGGGRFCREIVAGGAGSNETGRKSLYADGAVEHYASCYERDEVLRGAAADYSAGAAEDWDAQQEDIKEGRKMQVPVVVLYSEGLGKMNGDIEAIWKQWTSPSAKLSVHVLQGGVGHYIPEEAPEETNKHIVEFLKELGL</sequence>
<evidence type="ECO:0000313" key="4">
    <source>
        <dbReference type="EMBL" id="TGJ80308.1"/>
    </source>
</evidence>
<gene>
    <name evidence="4" type="ORF">E0Z10_g8454</name>
</gene>
<keyword evidence="1" id="KW-0378">Hydrolase</keyword>
<dbReference type="AlphaFoldDB" id="A0A4Z0YJK6"/>
<dbReference type="Gene3D" id="3.40.50.1820">
    <property type="entry name" value="alpha/beta hydrolase"/>
    <property type="match status" value="1"/>
</dbReference>
<dbReference type="InterPro" id="IPR000639">
    <property type="entry name" value="Epox_hydrolase-like"/>
</dbReference>
<dbReference type="Proteomes" id="UP000297716">
    <property type="component" value="Unassembled WGS sequence"/>
</dbReference>
<dbReference type="STRING" id="37992.A0A4Z0YJK6"/>
<evidence type="ECO:0000313" key="5">
    <source>
        <dbReference type="Proteomes" id="UP000297716"/>
    </source>
</evidence>
<dbReference type="EMBL" id="SKBN01000229">
    <property type="protein sequence ID" value="TGJ80308.1"/>
    <property type="molecule type" value="Genomic_DNA"/>
</dbReference>
<name>A0A4Z0YJK6_9PEZI</name>
<dbReference type="SUPFAM" id="SSF53474">
    <property type="entry name" value="alpha/beta-Hydrolases"/>
    <property type="match status" value="1"/>
</dbReference>